<dbReference type="STRING" id="861299.J421_3829"/>
<dbReference type="InterPro" id="IPR007383">
    <property type="entry name" value="DUF445"/>
</dbReference>
<feature type="region of interest" description="Disordered" evidence="1">
    <location>
        <begin position="1"/>
        <end position="21"/>
    </location>
</feature>
<dbReference type="KEGG" id="gba:J421_3829"/>
<accession>W0RKS8</accession>
<dbReference type="Proteomes" id="UP000019151">
    <property type="component" value="Chromosome"/>
</dbReference>
<proteinExistence type="predicted"/>
<reference evidence="2 3" key="1">
    <citation type="journal article" date="2014" name="Genome Announc.">
        <title>Genome Sequence and Methylome of Soil Bacterium Gemmatirosa kalamazoonensis KBS708T, a Member of the Rarely Cultivated Gemmatimonadetes Phylum.</title>
        <authorList>
            <person name="Debruyn J.M."/>
            <person name="Radosevich M."/>
            <person name="Wommack K.E."/>
            <person name="Polson S.W."/>
            <person name="Hauser L.J."/>
            <person name="Fawaz M.N."/>
            <person name="Korlach J."/>
            <person name="Tsai Y.C."/>
        </authorList>
    </citation>
    <scope>NUCLEOTIDE SEQUENCE [LARGE SCALE GENOMIC DNA]</scope>
    <source>
        <strain evidence="2 3">KBS708</strain>
    </source>
</reference>
<dbReference type="RefSeq" id="WP_025412815.1">
    <property type="nucleotide sequence ID" value="NZ_CP007128.1"/>
</dbReference>
<organism evidence="2 3">
    <name type="scientific">Gemmatirosa kalamazoonensis</name>
    <dbReference type="NCBI Taxonomy" id="861299"/>
    <lineage>
        <taxon>Bacteria</taxon>
        <taxon>Pseudomonadati</taxon>
        <taxon>Gemmatimonadota</taxon>
        <taxon>Gemmatimonadia</taxon>
        <taxon>Gemmatimonadales</taxon>
        <taxon>Gemmatimonadaceae</taxon>
        <taxon>Gemmatirosa</taxon>
    </lineage>
</organism>
<dbReference type="eggNOG" id="COG2733">
    <property type="taxonomic scope" value="Bacteria"/>
</dbReference>
<dbReference type="AlphaFoldDB" id="W0RKS8"/>
<protein>
    <recommendedName>
        <fullName evidence="4">DUF445 domain-containing protein</fullName>
    </recommendedName>
</protein>
<dbReference type="PANTHER" id="PTHR38442">
    <property type="entry name" value="INNER MEMBRANE PROTEIN-RELATED"/>
    <property type="match status" value="1"/>
</dbReference>
<dbReference type="Pfam" id="PF04286">
    <property type="entry name" value="DUF445"/>
    <property type="match status" value="1"/>
</dbReference>
<dbReference type="EMBL" id="CP007128">
    <property type="protein sequence ID" value="AHG91366.1"/>
    <property type="molecule type" value="Genomic_DNA"/>
</dbReference>
<evidence type="ECO:0000313" key="2">
    <source>
        <dbReference type="EMBL" id="AHG91366.1"/>
    </source>
</evidence>
<evidence type="ECO:0008006" key="4">
    <source>
        <dbReference type="Google" id="ProtNLM"/>
    </source>
</evidence>
<sequence length="433" mass="47634">MTDGTGVILRPEHDPTVPPPIADEAEKQRQLVVMQRRATGMLGVAAVLFVVARWLEPRYPWLGYVRAAAEASMVGGVADWFAVTALFRHPLGLKIPHTAIVPARKDRIGRSLGTFVQRNFLAREVVAAKLASARVGARVATWLSDPAHARTMGRQVAASLHGAAQVLRDEDVQDFIERSLVSRAQKVQVAPILGRGVELLTADGRHQELFDDALRLAVRFVGENEGMIRDRIAAEAPWWMPGAVEDRIHEKVVAALERTLVEIAANPNHTVRARFDEAVRRFAEKLRTSPDTIARTEAIKEEVLTHPAVREYAASIWSDVKSKLARYAEEGEGTSTLLAVERGLVSLGNAILGDPELMAKVDGWITDAVLFAVEQYRSEVAQLIETTVAGWDPAATSRRIEIQIGKDLQYIRINGTVVGGLVGLLLYTIQRLL</sequence>
<dbReference type="GO" id="GO:0005886">
    <property type="term" value="C:plasma membrane"/>
    <property type="evidence" value="ECO:0007669"/>
    <property type="project" value="TreeGrafter"/>
</dbReference>
<dbReference type="HOGENOM" id="CLU_036718_0_0_0"/>
<evidence type="ECO:0000313" key="3">
    <source>
        <dbReference type="Proteomes" id="UP000019151"/>
    </source>
</evidence>
<gene>
    <name evidence="2" type="ORF">J421_3829</name>
</gene>
<dbReference type="PANTHER" id="PTHR38442:SF1">
    <property type="entry name" value="INNER MEMBRANE PROTEIN"/>
    <property type="match status" value="1"/>
</dbReference>
<keyword evidence="3" id="KW-1185">Reference proteome</keyword>
<dbReference type="OrthoDB" id="9769590at2"/>
<name>W0RKS8_9BACT</name>
<dbReference type="InParanoid" id="W0RKS8"/>
<evidence type="ECO:0000256" key="1">
    <source>
        <dbReference type="SAM" id="MobiDB-lite"/>
    </source>
</evidence>